<dbReference type="PRINTS" id="PR00111">
    <property type="entry name" value="ABHYDROLASE"/>
</dbReference>
<dbReference type="GO" id="GO:0016020">
    <property type="term" value="C:membrane"/>
    <property type="evidence" value="ECO:0007669"/>
    <property type="project" value="TreeGrafter"/>
</dbReference>
<dbReference type="PROSITE" id="PS00380">
    <property type="entry name" value="RHODANESE_1"/>
    <property type="match status" value="1"/>
</dbReference>
<dbReference type="Proteomes" id="UP000197025">
    <property type="component" value="Unassembled WGS sequence"/>
</dbReference>
<evidence type="ECO:0000313" key="4">
    <source>
        <dbReference type="Proteomes" id="UP000197025"/>
    </source>
</evidence>
<feature type="domain" description="AB hydrolase-1" evidence="2">
    <location>
        <begin position="25"/>
        <end position="245"/>
    </location>
</feature>
<dbReference type="GO" id="GO:0016787">
    <property type="term" value="F:hydrolase activity"/>
    <property type="evidence" value="ECO:0007669"/>
    <property type="project" value="UniProtKB-KW"/>
</dbReference>
<dbReference type="SUPFAM" id="SSF53474">
    <property type="entry name" value="alpha/beta-Hydrolases"/>
    <property type="match status" value="1"/>
</dbReference>
<evidence type="ECO:0000256" key="1">
    <source>
        <dbReference type="ARBA" id="ARBA00022801"/>
    </source>
</evidence>
<dbReference type="InterPro" id="IPR000073">
    <property type="entry name" value="AB_hydrolase_1"/>
</dbReference>
<keyword evidence="1" id="KW-0378">Hydrolase</keyword>
<dbReference type="InterPro" id="IPR050266">
    <property type="entry name" value="AB_hydrolase_sf"/>
</dbReference>
<sequence>MPEQPVGEDSIFYAVHTDVHARHTLLLIHGAGESHLVWPGALRNLPGATVYALDLPGHGRSGGRGRSSIADYTRVVVEWMAALGLPPAIWVGHSMGGAIAQWAALHHPERVAGLILIATGARLRVSPQILEGLRSDFHRTVELITEWSWGVDPPVRLVEEGRRMLLSADPRVMEGDYRACDAFDVMSRLGEIRTPTLVIGGTADRMTPIKYAEYLAAHIPGARLVRIEGAGHMVMLEQPEAVAEAIRSFLTEIASRTGPDA</sequence>
<dbReference type="EMBL" id="FYEK01000035">
    <property type="protein sequence ID" value="SNB68178.1"/>
    <property type="molecule type" value="Genomic_DNA"/>
</dbReference>
<accession>A0A212R7V9</accession>
<evidence type="ECO:0000259" key="2">
    <source>
        <dbReference type="Pfam" id="PF12697"/>
    </source>
</evidence>
<reference evidence="4" key="1">
    <citation type="submission" date="2017-06" db="EMBL/GenBank/DDBJ databases">
        <authorList>
            <person name="Varghese N."/>
            <person name="Submissions S."/>
        </authorList>
    </citation>
    <scope>NUCLEOTIDE SEQUENCE [LARGE SCALE GENOMIC DNA]</scope>
    <source>
        <strain evidence="4">JAD2</strain>
    </source>
</reference>
<dbReference type="InterPro" id="IPR029058">
    <property type="entry name" value="AB_hydrolase_fold"/>
</dbReference>
<protein>
    <submittedName>
        <fullName evidence="3">Pimeloyl-ACP methyl ester carboxylesterase</fullName>
    </submittedName>
</protein>
<organism evidence="3 4">
    <name type="scientific">Thermoflexus hugenholtzii JAD2</name>
    <dbReference type="NCBI Taxonomy" id="877466"/>
    <lineage>
        <taxon>Bacteria</taxon>
        <taxon>Bacillati</taxon>
        <taxon>Chloroflexota</taxon>
        <taxon>Thermoflexia</taxon>
        <taxon>Thermoflexales</taxon>
        <taxon>Thermoflexaceae</taxon>
        <taxon>Thermoflexus</taxon>
    </lineage>
</organism>
<name>A0A212R7V9_9CHLR</name>
<dbReference type="PANTHER" id="PTHR43798:SF31">
    <property type="entry name" value="AB HYDROLASE SUPERFAMILY PROTEIN YCLE"/>
    <property type="match status" value="1"/>
</dbReference>
<proteinExistence type="predicted"/>
<dbReference type="InterPro" id="IPR001307">
    <property type="entry name" value="Thiosulphate_STrfase_CS"/>
</dbReference>
<dbReference type="OrthoDB" id="9775557at2"/>
<dbReference type="AlphaFoldDB" id="A0A212R7V9"/>
<dbReference type="PANTHER" id="PTHR43798">
    <property type="entry name" value="MONOACYLGLYCEROL LIPASE"/>
    <property type="match status" value="1"/>
</dbReference>
<dbReference type="GO" id="GO:0004792">
    <property type="term" value="F:thiosulfate-cyanide sulfurtransferase activity"/>
    <property type="evidence" value="ECO:0007669"/>
    <property type="project" value="InterPro"/>
</dbReference>
<keyword evidence="4" id="KW-1185">Reference proteome</keyword>
<gene>
    <name evidence="3" type="ORF">SAMN02746019_00002580</name>
</gene>
<dbReference type="Gene3D" id="3.40.50.1820">
    <property type="entry name" value="alpha/beta hydrolase"/>
    <property type="match status" value="1"/>
</dbReference>
<evidence type="ECO:0000313" key="3">
    <source>
        <dbReference type="EMBL" id="SNB68178.1"/>
    </source>
</evidence>
<dbReference type="Pfam" id="PF12697">
    <property type="entry name" value="Abhydrolase_6"/>
    <property type="match status" value="1"/>
</dbReference>
<dbReference type="InParanoid" id="A0A212R7V9"/>
<dbReference type="RefSeq" id="WP_159461686.1">
    <property type="nucleotide sequence ID" value="NZ_FYEK01000035.1"/>
</dbReference>